<sequence>MSKFNKEQKIEIYRKWKDEKISISQLSKAYKMNLANLDYMLRLIDMHGTNILNTRKRVYSKKFKEQTIEQAIFGTKSDVQLSLELGFKSIGMLNNWLREYKENGYNFIIKQKGRPARGQRESKIAQGTGERDPKAERRKLAIAYCERIRKKTEGLGSGKRSEEIAKAITDLRHEFKVSLDYVLEAIAEHPELPLIARSKIIKRKPKKPKRPKLIAKIKEIFNHQGRYGYRQVALQLIKEG</sequence>
<dbReference type="PANTHER" id="PTHR33795:SF1">
    <property type="entry name" value="INSERTION ELEMENT IS150 PROTEIN INSJ"/>
    <property type="match status" value="1"/>
</dbReference>
<accession>A0A386RCX7</accession>
<proteinExistence type="predicted"/>
<dbReference type="InterPro" id="IPR010921">
    <property type="entry name" value="Trp_repressor/repl_initiator"/>
</dbReference>
<protein>
    <submittedName>
        <fullName evidence="1">DNA integrase</fullName>
    </submittedName>
</protein>
<organism evidence="1 2">
    <name type="scientific">Lactobacillus helveticus</name>
    <name type="common">Lactobacillus suntoryeus</name>
    <dbReference type="NCBI Taxonomy" id="1587"/>
    <lineage>
        <taxon>Bacteria</taxon>
        <taxon>Bacillati</taxon>
        <taxon>Bacillota</taxon>
        <taxon>Bacilli</taxon>
        <taxon>Lactobacillales</taxon>
        <taxon>Lactobacillaceae</taxon>
        <taxon>Lactobacillus</taxon>
    </lineage>
</organism>
<evidence type="ECO:0000313" key="2">
    <source>
        <dbReference type="Proteomes" id="UP000267794"/>
    </source>
</evidence>
<dbReference type="PANTHER" id="PTHR33795">
    <property type="entry name" value="INSERTION ELEMENT IS150 PROTEIN INSJ"/>
    <property type="match status" value="1"/>
</dbReference>
<reference evidence="1 2" key="1">
    <citation type="submission" date="2016-10" db="EMBL/GenBank/DDBJ databases">
        <title>Complete genomic sequencing of Lactobacillus helveticus LH99 and comparative genome analysis.</title>
        <authorList>
            <person name="Li N."/>
            <person name="You C."/>
            <person name="Liu Z."/>
        </authorList>
    </citation>
    <scope>NUCLEOTIDE SEQUENCE [LARGE SCALE GENOMIC DNA]</scope>
    <source>
        <strain evidence="1 2">LH99</strain>
    </source>
</reference>
<dbReference type="InterPro" id="IPR052057">
    <property type="entry name" value="IS150/IS1296_orfA-like"/>
</dbReference>
<dbReference type="AlphaFoldDB" id="A0A386RCX7"/>
<name>A0A386RCX7_LACHE</name>
<dbReference type="Proteomes" id="UP000267794">
    <property type="component" value="Chromosome"/>
</dbReference>
<evidence type="ECO:0000313" key="1">
    <source>
        <dbReference type="EMBL" id="AYE61098.1"/>
    </source>
</evidence>
<dbReference type="GO" id="GO:0043565">
    <property type="term" value="F:sequence-specific DNA binding"/>
    <property type="evidence" value="ECO:0007669"/>
    <property type="project" value="InterPro"/>
</dbReference>
<dbReference type="EMBL" id="CP017982">
    <property type="protein sequence ID" value="AYE61098.1"/>
    <property type="molecule type" value="Genomic_DNA"/>
</dbReference>
<gene>
    <name evidence="1" type="ORF">BC335_0580</name>
</gene>
<dbReference type="SUPFAM" id="SSF48295">
    <property type="entry name" value="TrpR-like"/>
    <property type="match status" value="1"/>
</dbReference>